<dbReference type="InterPro" id="IPR022134">
    <property type="entry name" value="DUF3667"/>
</dbReference>
<feature type="non-terminal residue" evidence="2">
    <location>
        <position position="1"/>
    </location>
</feature>
<name>A0A383B317_9ZZZZ</name>
<feature type="transmembrane region" description="Helical" evidence="1">
    <location>
        <begin position="176"/>
        <end position="197"/>
    </location>
</feature>
<feature type="transmembrane region" description="Helical" evidence="1">
    <location>
        <begin position="209"/>
        <end position="234"/>
    </location>
</feature>
<keyword evidence="1" id="KW-1133">Transmembrane helix</keyword>
<keyword evidence="1" id="KW-0472">Membrane</keyword>
<feature type="transmembrane region" description="Helical" evidence="1">
    <location>
        <begin position="107"/>
        <end position="131"/>
    </location>
</feature>
<dbReference type="Pfam" id="PF12412">
    <property type="entry name" value="DUF3667"/>
    <property type="match status" value="1"/>
</dbReference>
<evidence type="ECO:0000313" key="2">
    <source>
        <dbReference type="EMBL" id="SVE14281.1"/>
    </source>
</evidence>
<protein>
    <recommendedName>
        <fullName evidence="3">DUF3667 domain-containing protein</fullName>
    </recommendedName>
</protein>
<keyword evidence="1" id="KW-0812">Transmembrane</keyword>
<dbReference type="AlphaFoldDB" id="A0A383B317"/>
<evidence type="ECO:0000256" key="1">
    <source>
        <dbReference type="SAM" id="Phobius"/>
    </source>
</evidence>
<dbReference type="EMBL" id="UINC01197013">
    <property type="protein sequence ID" value="SVE14281.1"/>
    <property type="molecule type" value="Genomic_DNA"/>
</dbReference>
<organism evidence="2">
    <name type="scientific">marine metagenome</name>
    <dbReference type="NCBI Taxonomy" id="408172"/>
    <lineage>
        <taxon>unclassified sequences</taxon>
        <taxon>metagenomes</taxon>
        <taxon>ecological metagenomes</taxon>
    </lineage>
</organism>
<reference evidence="2" key="1">
    <citation type="submission" date="2018-05" db="EMBL/GenBank/DDBJ databases">
        <authorList>
            <person name="Lanie J.A."/>
            <person name="Ng W.-L."/>
            <person name="Kazmierczak K.M."/>
            <person name="Andrzejewski T.M."/>
            <person name="Davidsen T.M."/>
            <person name="Wayne K.J."/>
            <person name="Tettelin H."/>
            <person name="Glass J.I."/>
            <person name="Rusch D."/>
            <person name="Podicherti R."/>
            <person name="Tsui H.-C.T."/>
            <person name="Winkler M.E."/>
        </authorList>
    </citation>
    <scope>NUCLEOTIDE SEQUENCE</scope>
</reference>
<proteinExistence type="predicted"/>
<sequence>LLFKPGFLTKEYWDGRRSRYISPIRIYLVISFIVFAILPLSLTIVSDGNGLLFEATENTQLPDGYEGIGVFIPLIKTFEENGDLEIARILKEGIEETQRRKMTAEQIFFSAIPTSMFILMPIFAVFLYLILFRNKELSYVHHLITVFHLHSTAFIFILIFLIFSKLGLLDIFGNVLLFYFWPIFSISYFCYFLKIIYNNSWIITVIKTLVLGSIYLVTFFFSILYIMFFAMVLFGQPNI</sequence>
<accession>A0A383B317</accession>
<feature type="transmembrane region" description="Helical" evidence="1">
    <location>
        <begin position="26"/>
        <end position="45"/>
    </location>
</feature>
<gene>
    <name evidence="2" type="ORF">METZ01_LOCUS467135</name>
</gene>
<feature type="transmembrane region" description="Helical" evidence="1">
    <location>
        <begin position="143"/>
        <end position="164"/>
    </location>
</feature>
<evidence type="ECO:0008006" key="3">
    <source>
        <dbReference type="Google" id="ProtNLM"/>
    </source>
</evidence>